<evidence type="ECO:0000313" key="6">
    <source>
        <dbReference type="Proteomes" id="UP000039865"/>
    </source>
</evidence>
<dbReference type="OrthoDB" id="192887at2759"/>
<dbReference type="Proteomes" id="UP000039865">
    <property type="component" value="Unassembled WGS sequence"/>
</dbReference>
<accession>A0A078AM72</accession>
<evidence type="ECO:0000259" key="4">
    <source>
        <dbReference type="PROSITE" id="PS50011"/>
    </source>
</evidence>
<evidence type="ECO:0000256" key="3">
    <source>
        <dbReference type="SAM" id="MobiDB-lite"/>
    </source>
</evidence>
<dbReference type="EMBL" id="CCKQ01010421">
    <property type="protein sequence ID" value="CDW81928.1"/>
    <property type="molecule type" value="Genomic_DNA"/>
</dbReference>
<feature type="domain" description="Protein kinase" evidence="4">
    <location>
        <begin position="1"/>
        <end position="406"/>
    </location>
</feature>
<evidence type="ECO:0000256" key="1">
    <source>
        <dbReference type="ARBA" id="ARBA00022741"/>
    </source>
</evidence>
<proteinExistence type="predicted"/>
<evidence type="ECO:0000256" key="2">
    <source>
        <dbReference type="ARBA" id="ARBA00022840"/>
    </source>
</evidence>
<gene>
    <name evidence="5" type="primary">Contig17051.g18160</name>
    <name evidence="5" type="ORF">STYLEM_10952</name>
</gene>
<dbReference type="Pfam" id="PF00069">
    <property type="entry name" value="Pkinase"/>
    <property type="match status" value="2"/>
</dbReference>
<dbReference type="PROSITE" id="PS00108">
    <property type="entry name" value="PROTEIN_KINASE_ST"/>
    <property type="match status" value="1"/>
</dbReference>
<sequence length="473" mass="54975">MTLFGHKTHRCGMLGLSTRLSLNWDKAAMEWWQRLSIYPPRKELQQRNFKMSLKMKKIARKCPYITRLLDIIEPRDINNFKDVYLVVEFMSADLKKIIKSDISLTEDHVKVIIYNILLGIRWLSLAKVLHRDIKPANILIDDDCHIRICDFGLARSYDSMRPDPNRYHEIIQKQINAQQSIILDDGIRPQTVDPLLKRKITSTILDNSKKERSSVKRKLSDHVVTRWYRPPEIILVEKEYSSEADIWGVGCIFAELLQRIQSQTQPANEVNRKTDALFPGKSCFPLSPDKNARRVNTRRNSGHPLNLNQQQSNGHYAKKSYPVTDQDQLKMIIDLLGTPGPDDISFITDDSALGYMQEYGINIKAVDLQKRFPQASSGAIDLLRQMIQFNPYLRANAEECIYHPYFDKIRVSEILDTIMPRVVQLQIDNDEVRLSIDEMKQIIIQEIEFFKLKRLQQGIKHIESIYVIPDSTI</sequence>
<keyword evidence="1" id="KW-0547">Nucleotide-binding</keyword>
<keyword evidence="2" id="KW-0067">ATP-binding</keyword>
<dbReference type="InterPro" id="IPR000719">
    <property type="entry name" value="Prot_kinase_dom"/>
</dbReference>
<dbReference type="InterPro" id="IPR011009">
    <property type="entry name" value="Kinase-like_dom_sf"/>
</dbReference>
<evidence type="ECO:0000313" key="5">
    <source>
        <dbReference type="EMBL" id="CDW81928.1"/>
    </source>
</evidence>
<dbReference type="AlphaFoldDB" id="A0A078AM72"/>
<dbReference type="InterPro" id="IPR050117">
    <property type="entry name" value="MAPK"/>
</dbReference>
<dbReference type="GO" id="GO:0005524">
    <property type="term" value="F:ATP binding"/>
    <property type="evidence" value="ECO:0007669"/>
    <property type="project" value="UniProtKB-KW"/>
</dbReference>
<dbReference type="SMART" id="SM00220">
    <property type="entry name" value="S_TKc"/>
    <property type="match status" value="1"/>
</dbReference>
<keyword evidence="6" id="KW-1185">Reference proteome</keyword>
<name>A0A078AM72_STYLE</name>
<dbReference type="InParanoid" id="A0A078AM72"/>
<protein>
    <submittedName>
        <fullName evidence="5">Mapk-related kinase</fullName>
    </submittedName>
</protein>
<keyword evidence="5" id="KW-0808">Transferase</keyword>
<dbReference type="PANTHER" id="PTHR24055">
    <property type="entry name" value="MITOGEN-ACTIVATED PROTEIN KINASE"/>
    <property type="match status" value="1"/>
</dbReference>
<dbReference type="GO" id="GO:0004672">
    <property type="term" value="F:protein kinase activity"/>
    <property type="evidence" value="ECO:0007669"/>
    <property type="project" value="InterPro"/>
</dbReference>
<organism evidence="5 6">
    <name type="scientific">Stylonychia lemnae</name>
    <name type="common">Ciliate</name>
    <dbReference type="NCBI Taxonomy" id="5949"/>
    <lineage>
        <taxon>Eukaryota</taxon>
        <taxon>Sar</taxon>
        <taxon>Alveolata</taxon>
        <taxon>Ciliophora</taxon>
        <taxon>Intramacronucleata</taxon>
        <taxon>Spirotrichea</taxon>
        <taxon>Stichotrichia</taxon>
        <taxon>Sporadotrichida</taxon>
        <taxon>Oxytrichidae</taxon>
        <taxon>Stylonychinae</taxon>
        <taxon>Stylonychia</taxon>
    </lineage>
</organism>
<feature type="region of interest" description="Disordered" evidence="3">
    <location>
        <begin position="288"/>
        <end position="315"/>
    </location>
</feature>
<dbReference type="PROSITE" id="PS50011">
    <property type="entry name" value="PROTEIN_KINASE_DOM"/>
    <property type="match status" value="1"/>
</dbReference>
<dbReference type="Gene3D" id="1.10.510.10">
    <property type="entry name" value="Transferase(Phosphotransferase) domain 1"/>
    <property type="match status" value="3"/>
</dbReference>
<reference evidence="5 6" key="1">
    <citation type="submission" date="2014-06" db="EMBL/GenBank/DDBJ databases">
        <authorList>
            <person name="Swart Estienne"/>
        </authorList>
    </citation>
    <scope>NUCLEOTIDE SEQUENCE [LARGE SCALE GENOMIC DNA]</scope>
    <source>
        <strain evidence="5 6">130c</strain>
    </source>
</reference>
<dbReference type="Gene3D" id="3.30.200.20">
    <property type="entry name" value="Phosphorylase Kinase, domain 1"/>
    <property type="match status" value="2"/>
</dbReference>
<dbReference type="SUPFAM" id="SSF56112">
    <property type="entry name" value="Protein kinase-like (PK-like)"/>
    <property type="match status" value="1"/>
</dbReference>
<dbReference type="InterPro" id="IPR008271">
    <property type="entry name" value="Ser/Thr_kinase_AS"/>
</dbReference>
<keyword evidence="5" id="KW-0418">Kinase</keyword>